<dbReference type="RefSeq" id="WP_012877969.1">
    <property type="nucleotide sequence ID" value="NC_013530.1"/>
</dbReference>
<protein>
    <submittedName>
        <fullName evidence="1">Uncharacterized protein</fullName>
    </submittedName>
</protein>
<accession>D1C038</accession>
<dbReference type="EMBL" id="CP001821">
    <property type="protein sequence ID" value="ACZ30227.1"/>
    <property type="molecule type" value="Genomic_DNA"/>
</dbReference>
<dbReference type="HOGENOM" id="CLU_2222228_0_0_11"/>
<evidence type="ECO:0000313" key="1">
    <source>
        <dbReference type="EMBL" id="ACZ30227.1"/>
    </source>
</evidence>
<dbReference type="Proteomes" id="UP000002255">
    <property type="component" value="Chromosome"/>
</dbReference>
<gene>
    <name evidence="1" type="ordered locus">Xcel_1196</name>
</gene>
<sequence>MPTPTATKLTPAVATWADRQATPGLGLTEALVDAHQDWSTGPAANHDEHLRRLATISELAEALKAATVHAALEAVEAGLPAKEVAATLGSTAATVTKWVKEARAAA</sequence>
<dbReference type="OrthoDB" id="5147045at2"/>
<name>D1C038_XYLCX</name>
<dbReference type="KEGG" id="xce:Xcel_1196"/>
<reference evidence="2" key="1">
    <citation type="submission" date="2009-11" db="EMBL/GenBank/DDBJ databases">
        <title>The complete chromosome of Xylanimonas cellulosilytica DSM 15894.</title>
        <authorList>
            <consortium name="US DOE Joint Genome Institute (JGI-PGF)"/>
            <person name="Lucas S."/>
            <person name="Copeland A."/>
            <person name="Lapidus A."/>
            <person name="Glavina del Rio T."/>
            <person name="Dalin E."/>
            <person name="Tice H."/>
            <person name="Bruce D."/>
            <person name="Goodwin L."/>
            <person name="Pitluck S."/>
            <person name="Kyrpides N."/>
            <person name="Mavromatis K."/>
            <person name="Ivanova N."/>
            <person name="Mikhailova N."/>
            <person name="Foster B."/>
            <person name="Clum A."/>
            <person name="Brettin T."/>
            <person name="Detter J.C."/>
            <person name="Han C."/>
            <person name="Larimer F."/>
            <person name="Land M."/>
            <person name="Hauser L."/>
            <person name="Markowitz V."/>
            <person name="Cheng J.F."/>
            <person name="Hugenholtz P."/>
            <person name="Woyke T."/>
            <person name="Wu D."/>
            <person name="Gehrich-Schroeter G."/>
            <person name="Schneider S."/>
            <person name="Pukall S.R."/>
            <person name="Klenk H.P."/>
            <person name="Eisen J.A."/>
        </authorList>
    </citation>
    <scope>NUCLEOTIDE SEQUENCE [LARGE SCALE GENOMIC DNA]</scope>
    <source>
        <strain evidence="2">DSM 15894 / CECT 5975 / LMG 20990 / XIL07</strain>
    </source>
</reference>
<proteinExistence type="predicted"/>
<organism evidence="1 2">
    <name type="scientific">Xylanimonas cellulosilytica (strain DSM 15894 / JCM 12276 / CECT 5975 / KCTC 9989 / LMG 20990 / NBRC 107835 / XIL07)</name>
    <dbReference type="NCBI Taxonomy" id="446471"/>
    <lineage>
        <taxon>Bacteria</taxon>
        <taxon>Bacillati</taxon>
        <taxon>Actinomycetota</taxon>
        <taxon>Actinomycetes</taxon>
        <taxon>Micrococcales</taxon>
        <taxon>Promicromonosporaceae</taxon>
        <taxon>Xylanimonas</taxon>
    </lineage>
</organism>
<evidence type="ECO:0000313" key="2">
    <source>
        <dbReference type="Proteomes" id="UP000002255"/>
    </source>
</evidence>
<dbReference type="AlphaFoldDB" id="D1C038"/>
<dbReference type="STRING" id="446471.Xcel_1196"/>
<reference evidence="1 2" key="2">
    <citation type="journal article" date="2010" name="Stand. Genomic Sci.">
        <title>Complete genome sequence of Xylanimonas cellulosilytica type strain (XIL07).</title>
        <authorList>
            <person name="Foster B."/>
            <person name="Pukall R."/>
            <person name="Abt B."/>
            <person name="Nolan M."/>
            <person name="Glavina Del Rio T."/>
            <person name="Chen F."/>
            <person name="Lucas S."/>
            <person name="Tice H."/>
            <person name="Pitluck S."/>
            <person name="Cheng J.-F."/>
            <person name="Chertkov O."/>
            <person name="Brettin T."/>
            <person name="Han C."/>
            <person name="Detter J.C."/>
            <person name="Bruce D."/>
            <person name="Goodwin L."/>
            <person name="Ivanova N."/>
            <person name="Mavromatis K."/>
            <person name="Pati A."/>
            <person name="Mikhailova N."/>
            <person name="Chen A."/>
            <person name="Palaniappan K."/>
            <person name="Land M."/>
            <person name="Hauser L."/>
            <person name="Chang Y.-J."/>
            <person name="Jeffries C.D."/>
            <person name="Chain P."/>
            <person name="Rohde M."/>
            <person name="Goeker M."/>
            <person name="Bristow J."/>
            <person name="Eisen J.A."/>
            <person name="Markowitz V."/>
            <person name="Hugenholtz P."/>
            <person name="Kyrpides N.C."/>
            <person name="Klenk H.-P."/>
            <person name="Lapidus A."/>
        </authorList>
    </citation>
    <scope>NUCLEOTIDE SEQUENCE [LARGE SCALE GENOMIC DNA]</scope>
    <source>
        <strain evidence="2">DSM 15894 / CECT 5975 / LMG 20990 / XIL07</strain>
    </source>
</reference>
<keyword evidence="2" id="KW-1185">Reference proteome</keyword>